<sequence>MCPAKHLGPTITPQQFGRVRAFFDVAKLDGAKLITGGAAATITGQDGGFDIAPAVYADVINDMRVALEEAFGPVGVLIPFDTDHNASRIANGSDHGLIGAL</sequence>
<dbReference type="InterPro" id="IPR015590">
    <property type="entry name" value="Aldehyde_DH_dom"/>
</dbReference>
<keyword evidence="4" id="KW-1185">Reference proteome</keyword>
<dbReference type="KEGG" id="taw:EI545_20750"/>
<accession>A0A3S8UCP9</accession>
<dbReference type="Gene3D" id="3.40.309.10">
    <property type="entry name" value="Aldehyde Dehydrogenase, Chain A, domain 2"/>
    <property type="match status" value="1"/>
</dbReference>
<reference evidence="3 4" key="1">
    <citation type="submission" date="2018-12" db="EMBL/GenBank/DDBJ databases">
        <title>Complete genome sequencing of Tabrizicola sp. K13M18.</title>
        <authorList>
            <person name="Bae J.-W."/>
        </authorList>
    </citation>
    <scope>NUCLEOTIDE SEQUENCE [LARGE SCALE GENOMIC DNA]</scope>
    <source>
        <strain evidence="3 4">K13M18</strain>
        <plasmid evidence="3 4">unnamed1</plasmid>
    </source>
</reference>
<proteinExistence type="inferred from homology"/>
<dbReference type="OrthoDB" id="6882680at2"/>
<gene>
    <name evidence="3" type="ORF">EI545_20750</name>
</gene>
<geneLocation type="plasmid" evidence="3">
    <name>unnamed1</name>
</geneLocation>
<dbReference type="InterPro" id="IPR016161">
    <property type="entry name" value="Ald_DH/histidinol_DH"/>
</dbReference>
<dbReference type="GO" id="GO:0016620">
    <property type="term" value="F:oxidoreductase activity, acting on the aldehyde or oxo group of donors, NAD or NADP as acceptor"/>
    <property type="evidence" value="ECO:0007669"/>
    <property type="project" value="InterPro"/>
</dbReference>
<evidence type="ECO:0000313" key="3">
    <source>
        <dbReference type="EMBL" id="AZL61379.1"/>
    </source>
</evidence>
<dbReference type="AlphaFoldDB" id="A0A3S8UCP9"/>
<comment type="similarity">
    <text evidence="1">Belongs to the aldehyde dehydrogenase family.</text>
</comment>
<protein>
    <submittedName>
        <fullName evidence="3">Aldehyde dehydrogenase family protein</fullName>
    </submittedName>
</protein>
<name>A0A3S8UCP9_9RHOB</name>
<dbReference type="PANTHER" id="PTHR42804:SF1">
    <property type="entry name" value="ALDEHYDE DEHYDROGENASE-RELATED"/>
    <property type="match status" value="1"/>
</dbReference>
<feature type="domain" description="Aldehyde dehydrogenase" evidence="2">
    <location>
        <begin position="4"/>
        <end position="100"/>
    </location>
</feature>
<dbReference type="InterPro" id="IPR016163">
    <property type="entry name" value="Ald_DH_C"/>
</dbReference>
<dbReference type="Pfam" id="PF00171">
    <property type="entry name" value="Aldedh"/>
    <property type="match status" value="1"/>
</dbReference>
<dbReference type="SUPFAM" id="SSF53720">
    <property type="entry name" value="ALDH-like"/>
    <property type="match status" value="1"/>
</dbReference>
<dbReference type="Proteomes" id="UP000282002">
    <property type="component" value="Plasmid unnamed1"/>
</dbReference>
<evidence type="ECO:0000313" key="4">
    <source>
        <dbReference type="Proteomes" id="UP000282002"/>
    </source>
</evidence>
<keyword evidence="3" id="KW-0614">Plasmid</keyword>
<dbReference type="EMBL" id="CP034329">
    <property type="protein sequence ID" value="AZL61379.1"/>
    <property type="molecule type" value="Genomic_DNA"/>
</dbReference>
<evidence type="ECO:0000256" key="1">
    <source>
        <dbReference type="ARBA" id="ARBA00009986"/>
    </source>
</evidence>
<dbReference type="PANTHER" id="PTHR42804">
    <property type="entry name" value="ALDEHYDE DEHYDROGENASE"/>
    <property type="match status" value="1"/>
</dbReference>
<organism evidence="3 4">
    <name type="scientific">Tabrizicola piscis</name>
    <dbReference type="NCBI Taxonomy" id="2494374"/>
    <lineage>
        <taxon>Bacteria</taxon>
        <taxon>Pseudomonadati</taxon>
        <taxon>Pseudomonadota</taxon>
        <taxon>Alphaproteobacteria</taxon>
        <taxon>Rhodobacterales</taxon>
        <taxon>Paracoccaceae</taxon>
        <taxon>Tabrizicola</taxon>
    </lineage>
</organism>
<evidence type="ECO:0000259" key="2">
    <source>
        <dbReference type="Pfam" id="PF00171"/>
    </source>
</evidence>